<dbReference type="InterPro" id="IPR018247">
    <property type="entry name" value="EF_Hand_1_Ca_BS"/>
</dbReference>
<reference evidence="2" key="1">
    <citation type="submission" date="2014-09" db="EMBL/GenBank/DDBJ databases">
        <title>Genome sequence of the luminous mushroom Mycena chlorophos for searching fungal bioluminescence genes.</title>
        <authorList>
            <person name="Tanaka Y."/>
            <person name="Kasuga D."/>
            <person name="Oba Y."/>
            <person name="Hase S."/>
            <person name="Sato K."/>
            <person name="Oba Y."/>
            <person name="Sakakibara Y."/>
        </authorList>
    </citation>
    <scope>NUCLEOTIDE SEQUENCE</scope>
</reference>
<feature type="region of interest" description="Disordered" evidence="1">
    <location>
        <begin position="378"/>
        <end position="407"/>
    </location>
</feature>
<sequence>MTLRQRFSNLVQRVSQTLRGSRTRTPDPAPDALSNANAIKAEGEPQVLKEREATAESAQLDPSSDQQRQSEPQEEVMEHQAGAQPEQEHILHAQEVPPRTASPSLDEQLPRIQFGPETSDDPGQVDNNVVEQVEDKIQFGVATANAVNNLFNPGTLAAIEDGINALSDSIPTLMIVLDQVANIHPFIQAAFLPFKVAWALEQKRQSNDKRILALFVEMCAMLKILTGLRKVKRHTLEQEISKQMEDISHRAGNDIRQCANACDAWFKKRLIVKLLNGPTWEQKLADFAGTFAQRQDEFQSVLAMHSALGINTANRTTREINSKVDMILKALAQMTRSETEIQMLRKANELISKKTSREVALKDETVLKELSNMETRYQTSSLEDRLPTSEVAKGGRPEEKLDQGNLSDLKNQLQLSPEAAWEANWKQFSIKFEFQQQQIVQKISQVVKEQGDRIMKAVTLEDLLKQITDPDIRAIWEQMGWRSSVKARHFVMAIRDYFQQQSKRAKQEMAQVDAAIKSDSSLIIEDEWALEFIDISHLQAISEAFDDDASGFVTLTEVNTFTGNQPTGWT</sequence>
<dbReference type="EMBL" id="DF840172">
    <property type="protein sequence ID" value="GAT44760.1"/>
    <property type="molecule type" value="Genomic_DNA"/>
</dbReference>
<feature type="region of interest" description="Disordered" evidence="1">
    <location>
        <begin position="14"/>
        <end position="85"/>
    </location>
</feature>
<evidence type="ECO:0000256" key="1">
    <source>
        <dbReference type="SAM" id="MobiDB-lite"/>
    </source>
</evidence>
<evidence type="ECO:0000313" key="2">
    <source>
        <dbReference type="EMBL" id="GAT44760.1"/>
    </source>
</evidence>
<feature type="compositionally biased region" description="Polar residues" evidence="1">
    <location>
        <begin position="56"/>
        <end position="70"/>
    </location>
</feature>
<feature type="compositionally biased region" description="Basic and acidic residues" evidence="1">
    <location>
        <begin position="41"/>
        <end position="54"/>
    </location>
</feature>
<name>A0ABQ0L1J0_MYCCL</name>
<keyword evidence="3" id="KW-1185">Reference proteome</keyword>
<evidence type="ECO:0008006" key="4">
    <source>
        <dbReference type="Google" id="ProtNLM"/>
    </source>
</evidence>
<protein>
    <recommendedName>
        <fullName evidence="4">EF-hand domain-containing protein</fullName>
    </recommendedName>
</protein>
<organism evidence="2 3">
    <name type="scientific">Mycena chlorophos</name>
    <name type="common">Agaric fungus</name>
    <name type="synonym">Agaricus chlorophos</name>
    <dbReference type="NCBI Taxonomy" id="658473"/>
    <lineage>
        <taxon>Eukaryota</taxon>
        <taxon>Fungi</taxon>
        <taxon>Dikarya</taxon>
        <taxon>Basidiomycota</taxon>
        <taxon>Agaricomycotina</taxon>
        <taxon>Agaricomycetes</taxon>
        <taxon>Agaricomycetidae</taxon>
        <taxon>Agaricales</taxon>
        <taxon>Marasmiineae</taxon>
        <taxon>Mycenaceae</taxon>
        <taxon>Mycena</taxon>
    </lineage>
</organism>
<accession>A0ABQ0L1J0</accession>
<gene>
    <name evidence="2" type="ORF">MCHLO_02371</name>
</gene>
<proteinExistence type="predicted"/>
<feature type="compositionally biased region" description="Basic and acidic residues" evidence="1">
    <location>
        <begin position="382"/>
        <end position="402"/>
    </location>
</feature>
<dbReference type="Proteomes" id="UP000815677">
    <property type="component" value="Unassembled WGS sequence"/>
</dbReference>
<evidence type="ECO:0000313" key="3">
    <source>
        <dbReference type="Proteomes" id="UP000815677"/>
    </source>
</evidence>
<dbReference type="PROSITE" id="PS00018">
    <property type="entry name" value="EF_HAND_1"/>
    <property type="match status" value="1"/>
</dbReference>